<reference evidence="1 2" key="1">
    <citation type="journal article" name="Front. Microbiol.">
        <title>Sugar Metabolism of the First Thermophilic Planctomycete Thermogutta terrifontis: Comparative Genomic and Transcriptomic Approaches.</title>
        <authorList>
            <person name="Elcheninov A.G."/>
            <person name="Menzel P."/>
            <person name="Gudbergsdottir S.R."/>
            <person name="Slesarev A.I."/>
            <person name="Kadnikov V.V."/>
            <person name="Krogh A."/>
            <person name="Bonch-Osmolovskaya E.A."/>
            <person name="Peng X."/>
            <person name="Kublanov I.V."/>
        </authorList>
    </citation>
    <scope>NUCLEOTIDE SEQUENCE [LARGE SCALE GENOMIC DNA]</scope>
    <source>
        <strain evidence="1 2">R1</strain>
    </source>
</reference>
<dbReference type="OrthoDB" id="9780825at2"/>
<evidence type="ECO:0008006" key="3">
    <source>
        <dbReference type="Google" id="ProtNLM"/>
    </source>
</evidence>
<evidence type="ECO:0000313" key="1">
    <source>
        <dbReference type="EMBL" id="ASV75413.1"/>
    </source>
</evidence>
<keyword evidence="2" id="KW-1185">Reference proteome</keyword>
<proteinExistence type="predicted"/>
<gene>
    <name evidence="1" type="ORF">THTE_2811</name>
</gene>
<dbReference type="KEGG" id="ttf:THTE_2811"/>
<name>A0A286RHH8_9BACT</name>
<dbReference type="Gene3D" id="3.40.50.10690">
    <property type="entry name" value="putative lor/sdh protein like domains"/>
    <property type="match status" value="1"/>
</dbReference>
<dbReference type="AlphaFoldDB" id="A0A286RHH8"/>
<sequence length="325" mass="36046">MPYPQFDRSRVTLRPLSERIHDLNRSILLDPNNLQVTFRHPAIPVLAERITQAAVKKASIIAFCGAHVLRKGNGPLLIDLMAKGLLTHLALNGAGAIHDFELALIGATCESVARYIRTGQFGLWRETGRINEAAILAAREGIGFGEALGRMIEEEQFPYRQTSVLAAGYRLGVPVTVHVAIGQDIVHEHPNFDAAATGQASYTDFLVFTESVAHLEGGVYLNIGSAVAGPEVYLKALSMARNVARQEGREIRHFTTAVFDLIPIGDDWRSEAPKDDPRYYYRPFKTVLVRTVADGGESFYIQGDHRETVPSLYTEIIRRWQSRPA</sequence>
<protein>
    <recommendedName>
        <fullName evidence="3">Deoxyhypusine synthase</fullName>
    </recommendedName>
</protein>
<organism evidence="1 2">
    <name type="scientific">Thermogutta terrifontis</name>
    <dbReference type="NCBI Taxonomy" id="1331910"/>
    <lineage>
        <taxon>Bacteria</taxon>
        <taxon>Pseudomonadati</taxon>
        <taxon>Planctomycetota</taxon>
        <taxon>Planctomycetia</taxon>
        <taxon>Pirellulales</taxon>
        <taxon>Thermoguttaceae</taxon>
        <taxon>Thermogutta</taxon>
    </lineage>
</organism>
<accession>A0A286RHH8</accession>
<evidence type="ECO:0000313" key="2">
    <source>
        <dbReference type="Proteomes" id="UP000215086"/>
    </source>
</evidence>
<dbReference type="RefSeq" id="WP_095415480.1">
    <property type="nucleotide sequence ID" value="NZ_CP018477.1"/>
</dbReference>
<dbReference type="Proteomes" id="UP000215086">
    <property type="component" value="Chromosome"/>
</dbReference>
<dbReference type="EMBL" id="CP018477">
    <property type="protein sequence ID" value="ASV75413.1"/>
    <property type="molecule type" value="Genomic_DNA"/>
</dbReference>